<protein>
    <submittedName>
        <fullName evidence="1">Uncharacterized protein</fullName>
    </submittedName>
</protein>
<dbReference type="Proteomes" id="UP001148662">
    <property type="component" value="Unassembled WGS sequence"/>
</dbReference>
<proteinExistence type="predicted"/>
<accession>A0ACC1SK27</accession>
<dbReference type="EMBL" id="JANHOG010001203">
    <property type="protein sequence ID" value="KAJ3541449.1"/>
    <property type="molecule type" value="Genomic_DNA"/>
</dbReference>
<evidence type="ECO:0000313" key="2">
    <source>
        <dbReference type="Proteomes" id="UP001148662"/>
    </source>
</evidence>
<sequence>MRAHTLLFFAFASQSFSFGSAHTRLNRRYSHSPAVSRTIPDADVELIASRQHHERRNLLDVCAYIDTPDILSGDILGIPLSDILDLDLCLCLSAFPLVLYTDLKLKLLTDEFGVPLVDAALQLLINGSPSKQSCTYPDHSQQVCNADDPCGFTCESPYVKEGNQCVCPVPYSVCNGVCGDYSSGCGSGVPRSLQARADGRNYNHLTGLASAQASCKAYETVCGVYNGAGSAYECIDTARNLESCGGCVVPNPFLQNDASSPFGRDCTAIEGANVVSCISGACAVTSCNEGWELNNRGDGCVEVQGRTAASALGMVAQAMAYSGLTGRAPQSNPRPYPAAERREHGEAEHKVEKPEAEYYNNAWFAH</sequence>
<reference evidence="1" key="1">
    <citation type="submission" date="2022-07" db="EMBL/GenBank/DDBJ databases">
        <title>Genome Sequence of Phlebia brevispora.</title>
        <authorList>
            <person name="Buettner E."/>
        </authorList>
    </citation>
    <scope>NUCLEOTIDE SEQUENCE</scope>
    <source>
        <strain evidence="1">MPL23</strain>
    </source>
</reference>
<organism evidence="1 2">
    <name type="scientific">Phlebia brevispora</name>
    <dbReference type="NCBI Taxonomy" id="194682"/>
    <lineage>
        <taxon>Eukaryota</taxon>
        <taxon>Fungi</taxon>
        <taxon>Dikarya</taxon>
        <taxon>Basidiomycota</taxon>
        <taxon>Agaricomycotina</taxon>
        <taxon>Agaricomycetes</taxon>
        <taxon>Polyporales</taxon>
        <taxon>Meruliaceae</taxon>
        <taxon>Phlebia</taxon>
    </lineage>
</organism>
<comment type="caution">
    <text evidence="1">The sequence shown here is derived from an EMBL/GenBank/DDBJ whole genome shotgun (WGS) entry which is preliminary data.</text>
</comment>
<gene>
    <name evidence="1" type="ORF">NM688_g6080</name>
</gene>
<name>A0ACC1SK27_9APHY</name>
<keyword evidence="2" id="KW-1185">Reference proteome</keyword>
<evidence type="ECO:0000313" key="1">
    <source>
        <dbReference type="EMBL" id="KAJ3541449.1"/>
    </source>
</evidence>